<protein>
    <submittedName>
        <fullName evidence="2">2-dehydropantoate 2-reductase</fullName>
    </submittedName>
</protein>
<dbReference type="EMBL" id="SQQU01000247">
    <property type="protein sequence ID" value="MQS33771.1"/>
    <property type="molecule type" value="Genomic_DNA"/>
</dbReference>
<dbReference type="InterPro" id="IPR036291">
    <property type="entry name" value="NAD(P)-bd_dom_sf"/>
</dbReference>
<evidence type="ECO:0000259" key="1">
    <source>
        <dbReference type="Pfam" id="PF02558"/>
    </source>
</evidence>
<feature type="non-terminal residue" evidence="2">
    <location>
        <position position="65"/>
    </location>
</feature>
<dbReference type="Pfam" id="PF02558">
    <property type="entry name" value="ApbA"/>
    <property type="match status" value="1"/>
</dbReference>
<dbReference type="Gene3D" id="3.40.50.720">
    <property type="entry name" value="NAD(P)-binding Rossmann-like Domain"/>
    <property type="match status" value="1"/>
</dbReference>
<evidence type="ECO:0000313" key="2">
    <source>
        <dbReference type="EMBL" id="MQS33771.1"/>
    </source>
</evidence>
<gene>
    <name evidence="2" type="ORF">E4K51_27695</name>
</gene>
<dbReference type="SUPFAM" id="SSF51735">
    <property type="entry name" value="NAD(P)-binding Rossmann-fold domains"/>
    <property type="match status" value="1"/>
</dbReference>
<reference evidence="2 3" key="1">
    <citation type="journal article" date="2019" name="Microorganisms">
        <title>Characteristics of Carbapenem-Resistant and Colistin-Resistant Escherichia coli Co-Producing NDM-1 and MCR-1 from Pig Farms in China.</title>
        <authorList>
            <person name="Peng Z."/>
            <person name="Li X."/>
            <person name="Hu Z."/>
            <person name="Li Z."/>
            <person name="Lv Y."/>
            <person name="Lei M."/>
            <person name="Wu B."/>
            <person name="Chen H."/>
            <person name="Wang X."/>
        </authorList>
    </citation>
    <scope>NUCLEOTIDE SEQUENCE [LARGE SCALE GENOMIC DNA]</scope>
    <source>
        <strain evidence="2 3">RXD010</strain>
    </source>
</reference>
<dbReference type="AlphaFoldDB" id="A0AA44A4Z3"/>
<sequence length="65" mass="6943">MKIAIAGSGALGSGFGAKLFQAGYDVTLIDGYTSHVEAVKQHGLNITINGEAFELNIPMYHFNDQ</sequence>
<name>A0AA44A4Z3_ECOLX</name>
<evidence type="ECO:0000313" key="3">
    <source>
        <dbReference type="Proteomes" id="UP000460351"/>
    </source>
</evidence>
<accession>A0AA44A4Z3</accession>
<comment type="caution">
    <text evidence="2">The sequence shown here is derived from an EMBL/GenBank/DDBJ whole genome shotgun (WGS) entry which is preliminary data.</text>
</comment>
<dbReference type="Proteomes" id="UP000460351">
    <property type="component" value="Unassembled WGS sequence"/>
</dbReference>
<feature type="domain" description="Ketopantoate reductase N-terminal" evidence="1">
    <location>
        <begin position="3"/>
        <end position="58"/>
    </location>
</feature>
<organism evidence="2 3">
    <name type="scientific">Escherichia coli</name>
    <dbReference type="NCBI Taxonomy" id="562"/>
    <lineage>
        <taxon>Bacteria</taxon>
        <taxon>Pseudomonadati</taxon>
        <taxon>Pseudomonadota</taxon>
        <taxon>Gammaproteobacteria</taxon>
        <taxon>Enterobacterales</taxon>
        <taxon>Enterobacteriaceae</taxon>
        <taxon>Escherichia</taxon>
    </lineage>
</organism>
<proteinExistence type="predicted"/>
<dbReference type="InterPro" id="IPR013332">
    <property type="entry name" value="KPR_N"/>
</dbReference>